<dbReference type="OrthoDB" id="2152248at2759"/>
<dbReference type="Proteomes" id="UP000053599">
    <property type="component" value="Unassembled WGS sequence"/>
</dbReference>
<accession>A0A0D1XB72</accession>
<reference evidence="2 3" key="1">
    <citation type="submission" date="2015-01" db="EMBL/GenBank/DDBJ databases">
        <title>The Genome Sequence of Exophiala sideris CBS121828.</title>
        <authorList>
            <consortium name="The Broad Institute Genomics Platform"/>
            <person name="Cuomo C."/>
            <person name="de Hoog S."/>
            <person name="Gorbushina A."/>
            <person name="Stielow B."/>
            <person name="Teixiera M."/>
            <person name="Abouelleil A."/>
            <person name="Chapman S.B."/>
            <person name="Priest M."/>
            <person name="Young S.K."/>
            <person name="Wortman J."/>
            <person name="Nusbaum C."/>
            <person name="Birren B."/>
        </authorList>
    </citation>
    <scope>NUCLEOTIDE SEQUENCE [LARGE SCALE GENOMIC DNA]</scope>
    <source>
        <strain evidence="2 3">CBS 121828</strain>
    </source>
</reference>
<feature type="compositionally biased region" description="Low complexity" evidence="1">
    <location>
        <begin position="13"/>
        <end position="32"/>
    </location>
</feature>
<dbReference type="PANTHER" id="PTHR47381">
    <property type="entry name" value="ALPHA/BETA-HYDROLASES SUPERFAMILY PROTEIN"/>
    <property type="match status" value="1"/>
</dbReference>
<organism evidence="2 3">
    <name type="scientific">Exophiala sideris</name>
    <dbReference type="NCBI Taxonomy" id="1016849"/>
    <lineage>
        <taxon>Eukaryota</taxon>
        <taxon>Fungi</taxon>
        <taxon>Dikarya</taxon>
        <taxon>Ascomycota</taxon>
        <taxon>Pezizomycotina</taxon>
        <taxon>Eurotiomycetes</taxon>
        <taxon>Chaetothyriomycetidae</taxon>
        <taxon>Chaetothyriales</taxon>
        <taxon>Herpotrichiellaceae</taxon>
        <taxon>Exophiala</taxon>
    </lineage>
</organism>
<evidence type="ECO:0000313" key="2">
    <source>
        <dbReference type="EMBL" id="KIV85141.1"/>
    </source>
</evidence>
<feature type="region of interest" description="Disordered" evidence="1">
    <location>
        <begin position="13"/>
        <end position="40"/>
    </location>
</feature>
<dbReference type="Gene3D" id="3.40.50.1820">
    <property type="entry name" value="alpha/beta hydrolase"/>
    <property type="match status" value="1"/>
</dbReference>
<evidence type="ECO:0000313" key="3">
    <source>
        <dbReference type="Proteomes" id="UP000053599"/>
    </source>
</evidence>
<dbReference type="EMBL" id="KN846951">
    <property type="protein sequence ID" value="KIV85141.1"/>
    <property type="molecule type" value="Genomic_DNA"/>
</dbReference>
<name>A0A0D1XB72_9EURO</name>
<dbReference type="InterPro" id="IPR029058">
    <property type="entry name" value="AB_hydrolase_fold"/>
</dbReference>
<evidence type="ECO:0008006" key="4">
    <source>
        <dbReference type="Google" id="ProtNLM"/>
    </source>
</evidence>
<evidence type="ECO:0000256" key="1">
    <source>
        <dbReference type="SAM" id="MobiDB-lite"/>
    </source>
</evidence>
<dbReference type="SUPFAM" id="SSF53474">
    <property type="entry name" value="alpha/beta-Hydrolases"/>
    <property type="match status" value="1"/>
</dbReference>
<dbReference type="PANTHER" id="PTHR47381:SF3">
    <property type="entry name" value="ALPHA_BETA-HYDROLASES SUPERFAMILY PROTEIN"/>
    <property type="match status" value="1"/>
</dbReference>
<gene>
    <name evidence="2" type="ORF">PV11_00874</name>
</gene>
<sequence length="360" mass="40133">MIQHQEDVPVAVPYLLSPSPSPNSSPVLTPTTKSLASFKPTTTTASAKLEPRFSLPDSTPRSSKTELVIGGVRIYIYGLDDLKRRSNVDVGVLYLAHNRTRTYQVTEGIAHEVLHRYRNDGKTKSVELIAVTMNMRNHGDREISPAANLTWSDGNDNHGMDLLSLISGSAQDFKLILNYLPSYFPQFTHFYNIMAGVSLGGHTAWRMASMAQGQLHGLAMVVGCPNLSALLLSRLGIDHASLGTTEDEMHNVPYERLEKVMNEEQQRRWPKALADLVRDGDRMIADEFPTEVPLLLCNGRQDPLVPARHTAAWVRRQQERPSAEKIRFFVQDNTGHSCTKEMVAMLAGWLGNMFEVLLAV</sequence>
<dbReference type="HOGENOM" id="CLU_048444_0_0_1"/>
<dbReference type="STRING" id="1016849.A0A0D1XB72"/>
<protein>
    <recommendedName>
        <fullName evidence="4">AB hydrolase-1 domain-containing protein</fullName>
    </recommendedName>
</protein>
<dbReference type="AlphaFoldDB" id="A0A0D1XB72"/>
<proteinExistence type="predicted"/>